<name>A0ACB8V541_9EURO</name>
<sequence length="693" mass="76521">MAAAKTGASASIILPTAQPRPTHRFPPYFPAISPRPLVGGMPAAPTESRSSMLYSTTSVEQNEEESLDEASRMLQDGRGRLLYLGDSASLSYLDTIRRLVERTVGVSRFTSDPHKHSLLELSISAGLKATHVLPDRETAEFLIDSFFSNTIGIMQILDRDAFIDEVASIYGNPLQAEQPRVCLLNLVFAVGLQMCQSSVAHSFRESQILKRLGPDLTERAKIFYLNAAHFNDPVSGFEDGDITSIQALLLITLFMLTIAKRNAAWAYFGMAVRSAYALGLHRKNASLGFSSAEQRVRRNLWGSMYILDCFLSASLGRPNGIHHRDAADIFVDANRDDQPNSELEVVERTALRASVRAARLLGEILSSVYAERKISVKFVQKCSKQFQDWKDVLPAALHWRNISLPNEDPRTTLAQLHVNLYYFHGVILLTRPFLLQKILSHAQYSKISNDNTKLSEAAKGSAGPSAHTDSFSAACVRAASYSIDIVQSAILKRTLPRRDPFVIYWLFTASLILFSNVFCPVCDDVDSSQAMETSLDLHRYLAETDPLAQRYLEILTSFHEAIGGVSGLRMTTSSARDTNVTILSNFFGEQPRISAANPSSTNMPMMGNTNRYSLHDSQGFPANSTPRSAEIQPGNSGHDMFQMSPNMSVTEISPPDYSLDFDNFLSLVDQVDGQAHMETVLDGTATFLPANGL</sequence>
<protein>
    <submittedName>
        <fullName evidence="1">Uncharacterized protein</fullName>
    </submittedName>
</protein>
<evidence type="ECO:0000313" key="1">
    <source>
        <dbReference type="EMBL" id="KAI2392685.1"/>
    </source>
</evidence>
<comment type="caution">
    <text evidence="1">The sequence shown here is derived from an EMBL/GenBank/DDBJ whole genome shotgun (WGS) entry which is preliminary data.</text>
</comment>
<organism evidence="1">
    <name type="scientific">Ophidiomyces ophidiicola</name>
    <dbReference type="NCBI Taxonomy" id="1387563"/>
    <lineage>
        <taxon>Eukaryota</taxon>
        <taxon>Fungi</taxon>
        <taxon>Dikarya</taxon>
        <taxon>Ascomycota</taxon>
        <taxon>Pezizomycotina</taxon>
        <taxon>Eurotiomycetes</taxon>
        <taxon>Eurotiomycetidae</taxon>
        <taxon>Onygenales</taxon>
        <taxon>Onygenaceae</taxon>
        <taxon>Ophidiomyces</taxon>
    </lineage>
</organism>
<gene>
    <name evidence="1" type="ORF">LOY88_000481</name>
</gene>
<accession>A0ACB8V541</accession>
<proteinExistence type="predicted"/>
<dbReference type="EMBL" id="JALBCA010000005">
    <property type="protein sequence ID" value="KAI2392685.1"/>
    <property type="molecule type" value="Genomic_DNA"/>
</dbReference>
<reference evidence="1" key="1">
    <citation type="journal article" date="2022" name="bioRxiv">
        <title>Population genetic analysis of Ophidiomyces ophidiicola, the causative agent of snake fungal disease, indicates recent introductions to the USA.</title>
        <authorList>
            <person name="Ladner J.T."/>
            <person name="Palmer J.M."/>
            <person name="Ettinger C.L."/>
            <person name="Stajich J.E."/>
            <person name="Farrell T.M."/>
            <person name="Glorioso B.M."/>
            <person name="Lawson B."/>
            <person name="Price S.J."/>
            <person name="Stengle A.G."/>
            <person name="Grear D.A."/>
            <person name="Lorch J.M."/>
        </authorList>
    </citation>
    <scope>NUCLEOTIDE SEQUENCE</scope>
    <source>
        <strain evidence="1">NWHC 24266-5</strain>
    </source>
</reference>